<dbReference type="InterPro" id="IPR002110">
    <property type="entry name" value="Ankyrin_rpt"/>
</dbReference>
<keyword evidence="4" id="KW-0012">Acyltransferase</keyword>
<dbReference type="Proteomes" id="UP000256601">
    <property type="component" value="Unassembled WGS sequence"/>
</dbReference>
<dbReference type="PANTHER" id="PTHR24161">
    <property type="entry name" value="ANK_REP_REGION DOMAIN-CONTAINING PROTEIN-RELATED"/>
    <property type="match status" value="1"/>
</dbReference>
<dbReference type="AlphaFoldDB" id="A0A371CFD3"/>
<evidence type="ECO:0000256" key="1">
    <source>
        <dbReference type="ARBA" id="ARBA00012210"/>
    </source>
</evidence>
<dbReference type="EMBL" id="KZ858948">
    <property type="protein sequence ID" value="RDW28992.1"/>
    <property type="molecule type" value="Genomic_DNA"/>
</dbReference>
<evidence type="ECO:0000313" key="7">
    <source>
        <dbReference type="Proteomes" id="UP000256601"/>
    </source>
</evidence>
<dbReference type="PROSITE" id="PS50297">
    <property type="entry name" value="ANK_REP_REGION"/>
    <property type="match status" value="2"/>
</dbReference>
<dbReference type="SMART" id="SM00248">
    <property type="entry name" value="ANK"/>
    <property type="match status" value="3"/>
</dbReference>
<sequence>MLTEDQIDDVMFDARGGELESIEKFFSAQDKPLETLKEVKDQYTESTPLHYAAANGHIDVVKYLLGLVAEDAEAQAALISAQNDSGNTALHWAALNGNLDIVKLLCEAKADPFVKNQSGQDVLYAAENFDKEDVIDYLLENYDYAPKEDENIKIRYEDEADEANETDEADEAKEETAEDKETEEVTETLKTTSV</sequence>
<dbReference type="Pfam" id="PF12796">
    <property type="entry name" value="Ank_2"/>
    <property type="match status" value="1"/>
</dbReference>
<dbReference type="GO" id="GO:0019706">
    <property type="term" value="F:protein-cysteine S-palmitoyltransferase activity"/>
    <property type="evidence" value="ECO:0007669"/>
    <property type="project" value="UniProtKB-EC"/>
</dbReference>
<dbReference type="SUPFAM" id="SSF48403">
    <property type="entry name" value="Ankyrin repeat"/>
    <property type="match status" value="1"/>
</dbReference>
<keyword evidence="3" id="KW-0040">ANK repeat</keyword>
<organism evidence="6 7">
    <name type="scientific">Yarrowia lipolytica</name>
    <name type="common">Candida lipolytica</name>
    <dbReference type="NCBI Taxonomy" id="4952"/>
    <lineage>
        <taxon>Eukaryota</taxon>
        <taxon>Fungi</taxon>
        <taxon>Dikarya</taxon>
        <taxon>Ascomycota</taxon>
        <taxon>Saccharomycotina</taxon>
        <taxon>Dipodascomycetes</taxon>
        <taxon>Dipodascales</taxon>
        <taxon>Dipodascales incertae sedis</taxon>
        <taxon>Yarrowia</taxon>
    </lineage>
</organism>
<evidence type="ECO:0000313" key="6">
    <source>
        <dbReference type="EMBL" id="RDW28992.1"/>
    </source>
</evidence>
<dbReference type="OrthoDB" id="10057496at2759"/>
<evidence type="ECO:0000256" key="5">
    <source>
        <dbReference type="SAM" id="MobiDB-lite"/>
    </source>
</evidence>
<feature type="region of interest" description="Disordered" evidence="5">
    <location>
        <begin position="150"/>
        <end position="194"/>
    </location>
</feature>
<name>A0A371CFD3_YARLL</name>
<dbReference type="Gene3D" id="1.25.40.20">
    <property type="entry name" value="Ankyrin repeat-containing domain"/>
    <property type="match status" value="1"/>
</dbReference>
<feature type="compositionally biased region" description="Acidic residues" evidence="5">
    <location>
        <begin position="158"/>
        <end position="186"/>
    </location>
</feature>
<proteinExistence type="predicted"/>
<dbReference type="EC" id="2.3.1.225" evidence="1"/>
<dbReference type="PRINTS" id="PR01415">
    <property type="entry name" value="ANKYRIN"/>
</dbReference>
<evidence type="ECO:0000256" key="3">
    <source>
        <dbReference type="ARBA" id="ARBA00023043"/>
    </source>
</evidence>
<dbReference type="PROSITE" id="PS50088">
    <property type="entry name" value="ANK_REPEAT"/>
    <property type="match status" value="2"/>
</dbReference>
<gene>
    <name evidence="6" type="ORF">B0I71DRAFT_126665</name>
</gene>
<evidence type="ECO:0000256" key="2">
    <source>
        <dbReference type="ARBA" id="ARBA00022737"/>
    </source>
</evidence>
<protein>
    <recommendedName>
        <fullName evidence="1">protein S-acyltransferase</fullName>
        <ecNumber evidence="1">2.3.1.225</ecNumber>
    </recommendedName>
</protein>
<keyword evidence="2" id="KW-0677">Repeat</keyword>
<evidence type="ECO:0000256" key="4">
    <source>
        <dbReference type="ARBA" id="ARBA00023315"/>
    </source>
</evidence>
<accession>A0A371CFD3</accession>
<dbReference type="VEuPathDB" id="FungiDB:YALI0_B20900g"/>
<dbReference type="InterPro" id="IPR036770">
    <property type="entry name" value="Ankyrin_rpt-contain_sf"/>
</dbReference>
<dbReference type="VEuPathDB" id="FungiDB:YALI1_B27293g"/>
<reference evidence="6 7" key="1">
    <citation type="submission" date="2018-07" db="EMBL/GenBank/DDBJ databases">
        <title>Draft Genome Assemblies for Five Robust Yarrowia lipolytica Strains Exhibiting High Lipid Production and Pentose Sugar Utilization and Sugar Alcohol Secretion from Undetoxified Lignocellulosic Biomass Hydrolysates.</title>
        <authorList>
            <consortium name="DOE Joint Genome Institute"/>
            <person name="Walker C."/>
            <person name="Ryu S."/>
            <person name="Na H."/>
            <person name="Zane M."/>
            <person name="LaButti K."/>
            <person name="Lipzen A."/>
            <person name="Haridas S."/>
            <person name="Barry K."/>
            <person name="Grigoriev I.V."/>
            <person name="Quarterman J."/>
            <person name="Slininger P."/>
            <person name="Dien B."/>
            <person name="Trinh C.T."/>
        </authorList>
    </citation>
    <scope>NUCLEOTIDE SEQUENCE [LARGE SCALE GENOMIC DNA]</scope>
    <source>
        <strain evidence="6 7">YB392</strain>
    </source>
</reference>
<keyword evidence="4" id="KW-0808">Transferase</keyword>
<dbReference type="PANTHER" id="PTHR24161:SF85">
    <property type="entry name" value="PALMITOYLTRANSFERASE HIP14"/>
    <property type="match status" value="1"/>
</dbReference>